<dbReference type="STRING" id="74649.A0A2P6RA25"/>
<dbReference type="AlphaFoldDB" id="A0A2P6RA25"/>
<protein>
    <submittedName>
        <fullName evidence="1">Uncharacterized protein</fullName>
    </submittedName>
</protein>
<dbReference type="OMA" id="RNHQHQK"/>
<dbReference type="Proteomes" id="UP000238479">
    <property type="component" value="Chromosome 3"/>
</dbReference>
<dbReference type="EMBL" id="PDCK01000041">
    <property type="protein sequence ID" value="PRQ43283.1"/>
    <property type="molecule type" value="Genomic_DNA"/>
</dbReference>
<evidence type="ECO:0000313" key="2">
    <source>
        <dbReference type="Proteomes" id="UP000238479"/>
    </source>
</evidence>
<dbReference type="InterPro" id="IPR040344">
    <property type="entry name" value="At3g17950-like"/>
</dbReference>
<dbReference type="OrthoDB" id="1898359at2759"/>
<sequence>MANQDEGWPLGLRPLNARVGLMRSRDFSAGSASFSTLVTGSPTFTASSDLDTESTGSSFHDNGITLGSLIGVSSIFDLSRRSSMGRRTIEASKNKKSCKYKHWLFSLCFKLTPEAVDTSNTPSLGHFLEVERRGSTNINRRNHSPRPIEYGPDDFSPAVAISDANSLFVDGVVAAAQASSASESADNGGTRSNNRELVEYGNGFRTPLLVSCMCGQLIK</sequence>
<accession>A0A2P6RA25</accession>
<keyword evidence="2" id="KW-1185">Reference proteome</keyword>
<dbReference type="PANTHER" id="PTHR33544:SF3">
    <property type="entry name" value="60S RIBOSOMAL PROTEIN L36"/>
    <property type="match status" value="1"/>
</dbReference>
<organism evidence="1 2">
    <name type="scientific">Rosa chinensis</name>
    <name type="common">China rose</name>
    <dbReference type="NCBI Taxonomy" id="74649"/>
    <lineage>
        <taxon>Eukaryota</taxon>
        <taxon>Viridiplantae</taxon>
        <taxon>Streptophyta</taxon>
        <taxon>Embryophyta</taxon>
        <taxon>Tracheophyta</taxon>
        <taxon>Spermatophyta</taxon>
        <taxon>Magnoliopsida</taxon>
        <taxon>eudicotyledons</taxon>
        <taxon>Gunneridae</taxon>
        <taxon>Pentapetalae</taxon>
        <taxon>rosids</taxon>
        <taxon>fabids</taxon>
        <taxon>Rosales</taxon>
        <taxon>Rosaceae</taxon>
        <taxon>Rosoideae</taxon>
        <taxon>Rosoideae incertae sedis</taxon>
        <taxon>Rosa</taxon>
    </lineage>
</organism>
<name>A0A2P6RA25_ROSCH</name>
<proteinExistence type="predicted"/>
<evidence type="ECO:0000313" key="1">
    <source>
        <dbReference type="EMBL" id="PRQ43283.1"/>
    </source>
</evidence>
<comment type="caution">
    <text evidence="1">The sequence shown here is derived from an EMBL/GenBank/DDBJ whole genome shotgun (WGS) entry which is preliminary data.</text>
</comment>
<dbReference type="PANTHER" id="PTHR33544">
    <property type="entry name" value="DUF4005 DOMAIN-CONTAINING PROTEIN-RELATED"/>
    <property type="match status" value="1"/>
</dbReference>
<dbReference type="Gramene" id="PRQ43283">
    <property type="protein sequence ID" value="PRQ43283"/>
    <property type="gene ID" value="RchiOBHm_Chr3g0466801"/>
</dbReference>
<gene>
    <name evidence="1" type="ORF">RchiOBHm_Chr3g0466801</name>
</gene>
<reference evidence="1 2" key="1">
    <citation type="journal article" date="2018" name="Nat. Genet.">
        <title>The Rosa genome provides new insights in the design of modern roses.</title>
        <authorList>
            <person name="Bendahmane M."/>
        </authorList>
    </citation>
    <scope>NUCLEOTIDE SEQUENCE [LARGE SCALE GENOMIC DNA]</scope>
    <source>
        <strain evidence="2">cv. Old Blush</strain>
    </source>
</reference>